<dbReference type="AlphaFoldDB" id="A0A9N7RJ21"/>
<feature type="non-terminal residue" evidence="1">
    <location>
        <position position="153"/>
    </location>
</feature>
<protein>
    <submittedName>
        <fullName evidence="1">Uncharacterized protein</fullName>
    </submittedName>
</protein>
<dbReference type="OrthoDB" id="904370at2759"/>
<feature type="non-terminal residue" evidence="1">
    <location>
        <position position="1"/>
    </location>
</feature>
<keyword evidence="2" id="KW-1185">Reference proteome</keyword>
<proteinExistence type="predicted"/>
<evidence type="ECO:0000313" key="1">
    <source>
        <dbReference type="EMBL" id="CAA0832705.1"/>
    </source>
</evidence>
<name>A0A9N7RJ21_STRHE</name>
<reference evidence="1" key="1">
    <citation type="submission" date="2019-12" db="EMBL/GenBank/DDBJ databases">
        <authorList>
            <person name="Scholes J."/>
        </authorList>
    </citation>
    <scope>NUCLEOTIDE SEQUENCE</scope>
</reference>
<organism evidence="1 2">
    <name type="scientific">Striga hermonthica</name>
    <name type="common">Purple witchweed</name>
    <name type="synonym">Buchnera hermonthica</name>
    <dbReference type="NCBI Taxonomy" id="68872"/>
    <lineage>
        <taxon>Eukaryota</taxon>
        <taxon>Viridiplantae</taxon>
        <taxon>Streptophyta</taxon>
        <taxon>Embryophyta</taxon>
        <taxon>Tracheophyta</taxon>
        <taxon>Spermatophyta</taxon>
        <taxon>Magnoliopsida</taxon>
        <taxon>eudicotyledons</taxon>
        <taxon>Gunneridae</taxon>
        <taxon>Pentapetalae</taxon>
        <taxon>asterids</taxon>
        <taxon>lamiids</taxon>
        <taxon>Lamiales</taxon>
        <taxon>Orobanchaceae</taxon>
        <taxon>Buchnereae</taxon>
        <taxon>Striga</taxon>
    </lineage>
</organism>
<dbReference type="Proteomes" id="UP001153555">
    <property type="component" value="Unassembled WGS sequence"/>
</dbReference>
<evidence type="ECO:0000313" key="2">
    <source>
        <dbReference type="Proteomes" id="UP001153555"/>
    </source>
</evidence>
<gene>
    <name evidence="1" type="ORF">SHERM_27979</name>
</gene>
<accession>A0A9N7RJ21</accession>
<dbReference type="EMBL" id="CACSLK010027837">
    <property type="protein sequence ID" value="CAA0832705.1"/>
    <property type="molecule type" value="Genomic_DNA"/>
</dbReference>
<comment type="caution">
    <text evidence="1">The sequence shown here is derived from an EMBL/GenBank/DDBJ whole genome shotgun (WGS) entry which is preliminary data.</text>
</comment>
<sequence>WARSLRTLRGSCCSPMSKLLPFDDFGECSSPSLDSRVSSSSSSLRLSLIDLLIGDGNLRPLLCYSLASLSNVLQHQHQSMNTAADMLLNLKELFGHQSRAARREAMRVLMNMTMREGTPVREHVIAMMAQLNELEVLGAFIDGETQVDIVLQS</sequence>
<dbReference type="Pfam" id="PF14223">
    <property type="entry name" value="Retrotran_gag_2"/>
    <property type="match status" value="1"/>
</dbReference>